<dbReference type="InterPro" id="IPR039766">
    <property type="entry name" value="Vps53"/>
</dbReference>
<evidence type="ECO:0000259" key="7">
    <source>
        <dbReference type="Pfam" id="PF04100"/>
    </source>
</evidence>
<evidence type="ECO:0008006" key="11">
    <source>
        <dbReference type="Google" id="ProtNLM"/>
    </source>
</evidence>
<keyword evidence="6" id="KW-0472">Membrane</keyword>
<evidence type="ECO:0000313" key="10">
    <source>
        <dbReference type="Proteomes" id="UP000094801"/>
    </source>
</evidence>
<dbReference type="EMBL" id="KV453859">
    <property type="protein sequence ID" value="ODV83973.1"/>
    <property type="molecule type" value="Genomic_DNA"/>
</dbReference>
<feature type="domain" description="Vps53 C-terminal" evidence="8">
    <location>
        <begin position="606"/>
        <end position="693"/>
    </location>
</feature>
<keyword evidence="10" id="KW-1185">Reference proteome</keyword>
<evidence type="ECO:0000256" key="5">
    <source>
        <dbReference type="ARBA" id="ARBA00023034"/>
    </source>
</evidence>
<comment type="subcellular location">
    <subcellularLocation>
        <location evidence="2">Endosome membrane</location>
        <topology evidence="2">Peripheral membrane protein</topology>
    </subcellularLocation>
    <subcellularLocation>
        <location evidence="1">Golgi apparatus</location>
        <location evidence="1">trans-Golgi network membrane</location>
        <topology evidence="1">Peripheral membrane protein</topology>
    </subcellularLocation>
</comment>
<keyword evidence="4" id="KW-0967">Endosome</keyword>
<comment type="similarity">
    <text evidence="3">Belongs to the VPS53 family.</text>
</comment>
<dbReference type="Gene3D" id="1.10.357.110">
    <property type="entry name" value="Vacuolar protein sorting-associated protein 53, C-terminus"/>
    <property type="match status" value="1"/>
</dbReference>
<keyword evidence="5" id="KW-0333">Golgi apparatus</keyword>
<protein>
    <recommendedName>
        <fullName evidence="11">Vps53 N-terminal domain-containing protein</fullName>
    </recommendedName>
</protein>
<dbReference type="InterPro" id="IPR038260">
    <property type="entry name" value="Vps53_C_sf"/>
</dbReference>
<reference evidence="10" key="1">
    <citation type="submission" date="2016-04" db="EMBL/GenBank/DDBJ databases">
        <title>Comparative genomics of biotechnologically important yeasts.</title>
        <authorList>
            <consortium name="DOE Joint Genome Institute"/>
            <person name="Riley R."/>
            <person name="Haridas S."/>
            <person name="Wolfe K.H."/>
            <person name="Lopes M.R."/>
            <person name="Hittinger C.T."/>
            <person name="Goker M."/>
            <person name="Salamov A."/>
            <person name="Wisecaver J."/>
            <person name="Long T.M."/>
            <person name="Aerts A.L."/>
            <person name="Barry K."/>
            <person name="Choi C."/>
            <person name="Clum A."/>
            <person name="Coughlan A.Y."/>
            <person name="Deshpande S."/>
            <person name="Douglass A.P."/>
            <person name="Hanson S.J."/>
            <person name="Klenk H.-P."/>
            <person name="Labutti K."/>
            <person name="Lapidus A."/>
            <person name="Lindquist E."/>
            <person name="Lipzen A."/>
            <person name="Meier-Kolthoff J.P."/>
            <person name="Ohm R.A."/>
            <person name="Otillar R.P."/>
            <person name="Pangilinan J."/>
            <person name="Peng Y."/>
            <person name="Rokas A."/>
            <person name="Rosa C.A."/>
            <person name="Scheuner C."/>
            <person name="Sibirny A.A."/>
            <person name="Slot J.C."/>
            <person name="Stielow J.B."/>
            <person name="Sun H."/>
            <person name="Kurtzman C.P."/>
            <person name="Blackwell M."/>
            <person name="Grigoriev I.V."/>
            <person name="Jeffries T.W."/>
        </authorList>
    </citation>
    <scope>NUCLEOTIDE SEQUENCE [LARGE SCALE GENOMIC DNA]</scope>
    <source>
        <strain evidence="10">NRRL YB-2248</strain>
    </source>
</reference>
<evidence type="ECO:0000256" key="6">
    <source>
        <dbReference type="ARBA" id="ARBA00023136"/>
    </source>
</evidence>
<dbReference type="PANTHER" id="PTHR12820:SF0">
    <property type="entry name" value="VACUOLAR PROTEIN SORTING-ASSOCIATED PROTEIN 53 HOMOLOG"/>
    <property type="match status" value="1"/>
</dbReference>
<evidence type="ECO:0000256" key="3">
    <source>
        <dbReference type="ARBA" id="ARBA00008628"/>
    </source>
</evidence>
<evidence type="ECO:0000256" key="1">
    <source>
        <dbReference type="ARBA" id="ARBA00004150"/>
    </source>
</evidence>
<proteinExistence type="inferred from homology"/>
<evidence type="ECO:0000256" key="4">
    <source>
        <dbReference type="ARBA" id="ARBA00022753"/>
    </source>
</evidence>
<dbReference type="GO" id="GO:0042147">
    <property type="term" value="P:retrograde transport, endosome to Golgi"/>
    <property type="evidence" value="ECO:0007669"/>
    <property type="project" value="InterPro"/>
</dbReference>
<sequence length="832" mass="96821">MLDIQKIFDSPNSLGDLDELLSYTNVYKLQIDKEIYNKRKQYNSFNNQLNSSDDSLNNIEDLLTNLIDDFDSTKLYATTTGSTINNMTANIKKLDNSKKNLTLSMTILKRLQMLVTAYDNLNEFIDDSSNDIKNYNEIKQLLSVVMELMQYFQTYKSIDEINTLNKKIGSTKNKIIDEIFSDFEKEIKGELKNPQLIEGCNLLDTLGKPYHDKLSNWYITTLLKEISTIFKTTEEAGSLDNLKRRFIFFQKLLINFENNHLSIFPKDWKMSLKLCERFCELTKKDLKEVTSKEIRLNGNKVDVNLLLNSLSETLEFETFLSRKFKYYNDKDEQPPNFERTISDVFEPYLNIWVEHQGKLINDKFLEFMNPSNMFKKSGIDESENKDNDSSLNVLESAADLFRLYRQMLSQLSKLSQGDPMVKLSNVFSKYLMKYLTNVLEVILPNIKQLQSSTQLDLIEGIDMILLVLNTADYCSITVTQLEEKLLSLIQPEEIKSKVDFEKTKDSYLSLINNCINLLFFKIENDLQLSWREMSNFNWKSIKEVTNESRYLSSIKRILNENCEIILPKFNRGLYIRNFIDKLIELVLNELTINIIKLKPINEIMAEQFILDIQTLKIFLINLPNKSKTNEGEKLSKSTVFNKYINNKILKIESVLKILMIQINPTNEFILNYFKLIKDSNFSNFIKILKLKGLLNDESTYEKEKFKYLDHFKNQLRIYEQDEKLEQLEESNDFLTKLQTSSSSPKSSIPVVDMGTSITSFFNNTNQNFKIDKQSILNTRDQFEKNIVKTFNSINNNNNGSNGSNEDGNKGVGVISGGINENFKNFGKLFKKN</sequence>
<name>A0A1E4SWW3_9ASCO</name>
<dbReference type="GO" id="GO:0000938">
    <property type="term" value="C:GARP complex"/>
    <property type="evidence" value="ECO:0007669"/>
    <property type="project" value="InterPro"/>
</dbReference>
<dbReference type="AlphaFoldDB" id="A0A1E4SWW3"/>
<organism evidence="9 10">
    <name type="scientific">[Candida] arabinofermentans NRRL YB-2248</name>
    <dbReference type="NCBI Taxonomy" id="983967"/>
    <lineage>
        <taxon>Eukaryota</taxon>
        <taxon>Fungi</taxon>
        <taxon>Dikarya</taxon>
        <taxon>Ascomycota</taxon>
        <taxon>Saccharomycotina</taxon>
        <taxon>Pichiomycetes</taxon>
        <taxon>Pichiales</taxon>
        <taxon>Pichiaceae</taxon>
        <taxon>Ogataea</taxon>
        <taxon>Ogataea/Candida clade</taxon>
    </lineage>
</organism>
<dbReference type="STRING" id="983967.A0A1E4SWW3"/>
<dbReference type="InterPro" id="IPR031745">
    <property type="entry name" value="Vps53_C"/>
</dbReference>
<accession>A0A1E4SWW3</accession>
<evidence type="ECO:0000256" key="2">
    <source>
        <dbReference type="ARBA" id="ARBA00004481"/>
    </source>
</evidence>
<feature type="domain" description="Vps53 N-terminal" evidence="7">
    <location>
        <begin position="3"/>
        <end position="369"/>
    </location>
</feature>
<dbReference type="PANTHER" id="PTHR12820">
    <property type="entry name" value="VACUOLAR SORTING PROTEIN 53"/>
    <property type="match status" value="1"/>
</dbReference>
<dbReference type="GO" id="GO:0005829">
    <property type="term" value="C:cytosol"/>
    <property type="evidence" value="ECO:0007669"/>
    <property type="project" value="GOC"/>
</dbReference>
<dbReference type="GO" id="GO:0010008">
    <property type="term" value="C:endosome membrane"/>
    <property type="evidence" value="ECO:0007669"/>
    <property type="project" value="UniProtKB-SubCell"/>
</dbReference>
<gene>
    <name evidence="9" type="ORF">CANARDRAFT_177154</name>
</gene>
<dbReference type="Proteomes" id="UP000094801">
    <property type="component" value="Unassembled WGS sequence"/>
</dbReference>
<dbReference type="Pfam" id="PF04100">
    <property type="entry name" value="Vps53_N"/>
    <property type="match status" value="1"/>
</dbReference>
<evidence type="ECO:0000259" key="8">
    <source>
        <dbReference type="Pfam" id="PF16854"/>
    </source>
</evidence>
<dbReference type="OrthoDB" id="10261632at2759"/>
<dbReference type="Pfam" id="PF16854">
    <property type="entry name" value="VPS53_C"/>
    <property type="match status" value="1"/>
</dbReference>
<evidence type="ECO:0000313" key="9">
    <source>
        <dbReference type="EMBL" id="ODV83973.1"/>
    </source>
</evidence>
<dbReference type="InterPro" id="IPR007234">
    <property type="entry name" value="Vps53_N"/>
</dbReference>